<protein>
    <submittedName>
        <fullName evidence="1">Uncharacterized protein</fullName>
    </submittedName>
</protein>
<dbReference type="EMBL" id="CM047745">
    <property type="protein sequence ID" value="KAJ0026115.1"/>
    <property type="molecule type" value="Genomic_DNA"/>
</dbReference>
<evidence type="ECO:0000313" key="2">
    <source>
        <dbReference type="Proteomes" id="UP001163603"/>
    </source>
</evidence>
<organism evidence="1 2">
    <name type="scientific">Pistacia integerrima</name>
    <dbReference type="NCBI Taxonomy" id="434235"/>
    <lineage>
        <taxon>Eukaryota</taxon>
        <taxon>Viridiplantae</taxon>
        <taxon>Streptophyta</taxon>
        <taxon>Embryophyta</taxon>
        <taxon>Tracheophyta</taxon>
        <taxon>Spermatophyta</taxon>
        <taxon>Magnoliopsida</taxon>
        <taxon>eudicotyledons</taxon>
        <taxon>Gunneridae</taxon>
        <taxon>Pentapetalae</taxon>
        <taxon>rosids</taxon>
        <taxon>malvids</taxon>
        <taxon>Sapindales</taxon>
        <taxon>Anacardiaceae</taxon>
        <taxon>Pistacia</taxon>
    </lineage>
</organism>
<gene>
    <name evidence="1" type="ORF">Pint_07709</name>
</gene>
<sequence>MKQSFISLWVQLGLEKVWDMKPLVNGKEITSVLQLKSGGPLQQKLLSWQLAHPSGTAEDCLDWMMETHSKLVKLESDNSVD</sequence>
<accession>A0ACC0Y093</accession>
<evidence type="ECO:0000313" key="1">
    <source>
        <dbReference type="EMBL" id="KAJ0026115.1"/>
    </source>
</evidence>
<keyword evidence="2" id="KW-1185">Reference proteome</keyword>
<name>A0ACC0Y093_9ROSI</name>
<proteinExistence type="predicted"/>
<reference evidence="2" key="1">
    <citation type="journal article" date="2023" name="G3 (Bethesda)">
        <title>Genome assembly and association tests identify interacting loci associated with vigor, precocity, and sex in interspecific pistachio rootstocks.</title>
        <authorList>
            <person name="Palmer W."/>
            <person name="Jacygrad E."/>
            <person name="Sagayaradj S."/>
            <person name="Cavanaugh K."/>
            <person name="Han R."/>
            <person name="Bertier L."/>
            <person name="Beede B."/>
            <person name="Kafkas S."/>
            <person name="Golino D."/>
            <person name="Preece J."/>
            <person name="Michelmore R."/>
        </authorList>
    </citation>
    <scope>NUCLEOTIDE SEQUENCE [LARGE SCALE GENOMIC DNA]</scope>
</reference>
<comment type="caution">
    <text evidence="1">The sequence shown here is derived from an EMBL/GenBank/DDBJ whole genome shotgun (WGS) entry which is preliminary data.</text>
</comment>
<dbReference type="Proteomes" id="UP001163603">
    <property type="component" value="Chromosome 10"/>
</dbReference>